<comment type="caution">
    <text evidence="3">The sequence shown here is derived from an EMBL/GenBank/DDBJ whole genome shotgun (WGS) entry which is preliminary data.</text>
</comment>
<dbReference type="RefSeq" id="WP_230497020.1">
    <property type="nucleotide sequence ID" value="NZ_CAKJTG010000012.1"/>
</dbReference>
<proteinExistence type="predicted"/>
<protein>
    <submittedName>
        <fullName evidence="3">Sortase D</fullName>
        <ecNumber evidence="3">3.4.22.-</ecNumber>
    </submittedName>
</protein>
<dbReference type="CDD" id="cd05828">
    <property type="entry name" value="Sortase_D_1"/>
    <property type="match status" value="1"/>
</dbReference>
<evidence type="ECO:0000256" key="1">
    <source>
        <dbReference type="ARBA" id="ARBA00022801"/>
    </source>
</evidence>
<evidence type="ECO:0000313" key="4">
    <source>
        <dbReference type="Proteomes" id="UP000789845"/>
    </source>
</evidence>
<name>A0A9C7GA49_9BACI</name>
<reference evidence="3" key="1">
    <citation type="submission" date="2021-10" db="EMBL/GenBank/DDBJ databases">
        <authorList>
            <person name="Criscuolo A."/>
        </authorList>
    </citation>
    <scope>NUCLEOTIDE SEQUENCE</scope>
    <source>
        <strain evidence="3">CIP111885</strain>
    </source>
</reference>
<organism evidence="3 4">
    <name type="scientific">Pseudoneobacillus rhizosphaerae</name>
    <dbReference type="NCBI Taxonomy" id="2880968"/>
    <lineage>
        <taxon>Bacteria</taxon>
        <taxon>Bacillati</taxon>
        <taxon>Bacillota</taxon>
        <taxon>Bacilli</taxon>
        <taxon>Bacillales</taxon>
        <taxon>Bacillaceae</taxon>
        <taxon>Pseudoneobacillus</taxon>
    </lineage>
</organism>
<evidence type="ECO:0000313" key="3">
    <source>
        <dbReference type="EMBL" id="CAG9608779.1"/>
    </source>
</evidence>
<dbReference type="Pfam" id="PF04203">
    <property type="entry name" value="Sortase"/>
    <property type="match status" value="1"/>
</dbReference>
<accession>A0A9C7GA49</accession>
<sequence length="191" mass="21290">MKIKISLLFLAGGFFFISLYGIQSYKSNSKQSEAMATAMEVVRAKENKQQLLDKDSATSQKGEILGILQLPSIGEELPIVKGVSDEALERGVGYYEGTALPDKQDQIVLSGHRDTVFKRLGELQIGDEVIVEMSYGRFTYIIEETFVVEADDRTVIRPTAPIEKLTITTCYPFNFIGNAPQRYIVNAIRKG</sequence>
<dbReference type="InterPro" id="IPR005754">
    <property type="entry name" value="Sortase"/>
</dbReference>
<feature type="active site" description="Proton donor/acceptor" evidence="2">
    <location>
        <position position="112"/>
    </location>
</feature>
<dbReference type="InterPro" id="IPR053525">
    <property type="entry name" value="Sortase_D"/>
</dbReference>
<dbReference type="InterPro" id="IPR041999">
    <property type="entry name" value="Sortase_D_1"/>
</dbReference>
<dbReference type="GO" id="GO:0016787">
    <property type="term" value="F:hydrolase activity"/>
    <property type="evidence" value="ECO:0007669"/>
    <property type="project" value="UniProtKB-KW"/>
</dbReference>
<dbReference type="EC" id="3.4.22.-" evidence="3"/>
<dbReference type="NCBIfam" id="TIGR01076">
    <property type="entry name" value="sortase_fam"/>
    <property type="match status" value="1"/>
</dbReference>
<dbReference type="SUPFAM" id="SSF63817">
    <property type="entry name" value="Sortase"/>
    <property type="match status" value="1"/>
</dbReference>
<dbReference type="AlphaFoldDB" id="A0A9C7GA49"/>
<dbReference type="InterPro" id="IPR023365">
    <property type="entry name" value="Sortase_dom-sf"/>
</dbReference>
<gene>
    <name evidence="3" type="primary">srtD_2</name>
    <name evidence="3" type="ORF">NEOCIP111885_02496</name>
</gene>
<dbReference type="NCBIfam" id="NF033746">
    <property type="entry name" value="class_D_sortase"/>
    <property type="match status" value="1"/>
</dbReference>
<dbReference type="Proteomes" id="UP000789845">
    <property type="component" value="Unassembled WGS sequence"/>
</dbReference>
<keyword evidence="4" id="KW-1185">Reference proteome</keyword>
<evidence type="ECO:0000256" key="2">
    <source>
        <dbReference type="PIRSR" id="PIRSR605754-1"/>
    </source>
</evidence>
<feature type="active site" description="Acyl-thioester intermediate" evidence="2">
    <location>
        <position position="170"/>
    </location>
</feature>
<dbReference type="EMBL" id="CAKJTG010000012">
    <property type="protein sequence ID" value="CAG9608779.1"/>
    <property type="molecule type" value="Genomic_DNA"/>
</dbReference>
<keyword evidence="1 3" id="KW-0378">Hydrolase</keyword>
<dbReference type="Gene3D" id="2.40.260.10">
    <property type="entry name" value="Sortase"/>
    <property type="match status" value="1"/>
</dbReference>